<keyword evidence="2" id="KW-0456">Lyase</keyword>
<accession>A0A1C9W6F7</accession>
<dbReference type="PATRIC" id="fig|1769779.3.peg.1301"/>
<dbReference type="PANTHER" id="PTHR48094">
    <property type="entry name" value="PROTEIN/NUCLEIC ACID DEGLYCASE DJ-1-RELATED"/>
    <property type="match status" value="1"/>
</dbReference>
<comment type="similarity">
    <text evidence="3">Belongs to the peptidase C56 family. HSP31-like subfamily.</text>
</comment>
<dbReference type="GO" id="GO:0005737">
    <property type="term" value="C:cytoplasm"/>
    <property type="evidence" value="ECO:0007669"/>
    <property type="project" value="TreeGrafter"/>
</dbReference>
<dbReference type="EMBL" id="CP014143">
    <property type="protein sequence ID" value="AOS96742.1"/>
    <property type="molecule type" value="Genomic_DNA"/>
</dbReference>
<dbReference type="InterPro" id="IPR002818">
    <property type="entry name" value="DJ-1/PfpI"/>
</dbReference>
<dbReference type="GO" id="GO:0019172">
    <property type="term" value="F:glyoxalase III activity"/>
    <property type="evidence" value="ECO:0007669"/>
    <property type="project" value="TreeGrafter"/>
</dbReference>
<evidence type="ECO:0000256" key="1">
    <source>
        <dbReference type="ARBA" id="ARBA00023016"/>
    </source>
</evidence>
<gene>
    <name evidence="5" type="ORF">AUP74_01283</name>
</gene>
<dbReference type="STRING" id="1769779.AUP74_01283"/>
<dbReference type="CDD" id="cd03141">
    <property type="entry name" value="GATase1_Hsp31_like"/>
    <property type="match status" value="1"/>
</dbReference>
<reference evidence="6" key="1">
    <citation type="submission" date="2016-01" db="EMBL/GenBank/DDBJ databases">
        <title>Complete genome sequence of Microbulbifer sp. CCB-MM1, a halophile isolated from Matang Mangrove Forest, Perak.</title>
        <authorList>
            <person name="Moh T.H."/>
            <person name="Dinesh B."/>
            <person name="Lau N.-S."/>
            <person name="Go F."/>
            <person name="Alexander Chong S.-C."/>
        </authorList>
    </citation>
    <scope>NUCLEOTIDE SEQUENCE [LARGE SCALE GENOMIC DNA]</scope>
    <source>
        <strain evidence="6">CCB-MM1</strain>
    </source>
</reference>
<feature type="domain" description="DJ-1/PfpI" evidence="4">
    <location>
        <begin position="77"/>
        <end position="277"/>
    </location>
</feature>
<dbReference type="KEGG" id="micc:AUP74_01283"/>
<dbReference type="SUPFAM" id="SSF52317">
    <property type="entry name" value="Class I glutamine amidotransferase-like"/>
    <property type="match status" value="1"/>
</dbReference>
<evidence type="ECO:0000259" key="4">
    <source>
        <dbReference type="Pfam" id="PF01965"/>
    </source>
</evidence>
<dbReference type="PANTHER" id="PTHR48094:SF11">
    <property type="entry name" value="GLUTATHIONE-INDEPENDENT GLYOXALASE HSP31-RELATED"/>
    <property type="match status" value="1"/>
</dbReference>
<evidence type="ECO:0000256" key="3">
    <source>
        <dbReference type="ARBA" id="ARBA00038493"/>
    </source>
</evidence>
<keyword evidence="1" id="KW-0346">Stress response</keyword>
<dbReference type="Pfam" id="PF01965">
    <property type="entry name" value="DJ-1_PfpI"/>
    <property type="match status" value="1"/>
</dbReference>
<dbReference type="RefSeq" id="WP_069946848.1">
    <property type="nucleotide sequence ID" value="NZ_CP014143.1"/>
</dbReference>
<dbReference type="InterPro" id="IPR050325">
    <property type="entry name" value="Prot/Nucl_acid_deglycase"/>
</dbReference>
<dbReference type="AlphaFoldDB" id="A0A1C9W6F7"/>
<organism evidence="5 6">
    <name type="scientific">Microbulbifer aggregans</name>
    <dbReference type="NCBI Taxonomy" id="1769779"/>
    <lineage>
        <taxon>Bacteria</taxon>
        <taxon>Pseudomonadati</taxon>
        <taxon>Pseudomonadota</taxon>
        <taxon>Gammaproteobacteria</taxon>
        <taxon>Cellvibrionales</taxon>
        <taxon>Microbulbiferaceae</taxon>
        <taxon>Microbulbifer</taxon>
    </lineage>
</organism>
<dbReference type="OrthoDB" id="9792284at2"/>
<proteinExistence type="inferred from homology"/>
<dbReference type="InterPro" id="IPR029062">
    <property type="entry name" value="Class_I_gatase-like"/>
</dbReference>
<keyword evidence="6" id="KW-1185">Reference proteome</keyword>
<dbReference type="GO" id="GO:0019243">
    <property type="term" value="P:methylglyoxal catabolic process to D-lactate via S-lactoyl-glutathione"/>
    <property type="evidence" value="ECO:0007669"/>
    <property type="project" value="TreeGrafter"/>
</dbReference>
<sequence>MAKKILTTILFSVALLAGAGFWLKSLIPPPPDHQALAQTQPGDIPYLQQPRPSDGRGRILMVVTSASTMGEHGKGTGYELTELARSYYVFTANGFTVDIASIRGGEPPAVIDRDDMGPIEYAFLNDRQARAKLHGSIPIENANADDYRGIFFVGGKGAMFDFPGNTDIHSLVLSIYGDGGVVGAVCHGPAALTDIELEPGVPLLQGRRISSFTNEEELFLIPDAKQVFPFMLESRLRENGAVFEAGPTYLRQVSTDGRLVTGQNPWSVWALAEQMVETLGYQPVPRKVTGEEKTVELLLAYESDGLPGAKAMLETFQQAASGGEEAINRRLLAMHGIVAMMQGQTGKAADIVRLLSTAKKWQQGEKV</sequence>
<evidence type="ECO:0000313" key="5">
    <source>
        <dbReference type="EMBL" id="AOS96742.1"/>
    </source>
</evidence>
<dbReference type="Proteomes" id="UP000095672">
    <property type="component" value="Chromosome"/>
</dbReference>
<evidence type="ECO:0000256" key="2">
    <source>
        <dbReference type="ARBA" id="ARBA00023239"/>
    </source>
</evidence>
<evidence type="ECO:0000313" key="6">
    <source>
        <dbReference type="Proteomes" id="UP000095672"/>
    </source>
</evidence>
<protein>
    <submittedName>
        <fullName evidence="5">Chaperone protein HchA</fullName>
    </submittedName>
</protein>
<dbReference type="Gene3D" id="3.40.50.880">
    <property type="match status" value="1"/>
</dbReference>
<name>A0A1C9W6F7_9GAMM</name>